<dbReference type="EMBL" id="CP034248">
    <property type="protein sequence ID" value="AZK48575.1"/>
    <property type="molecule type" value="Genomic_DNA"/>
</dbReference>
<dbReference type="Proteomes" id="UP000273145">
    <property type="component" value="Chromosome"/>
</dbReference>
<proteinExistence type="predicted"/>
<evidence type="ECO:0000313" key="1">
    <source>
        <dbReference type="EMBL" id="AZK48575.1"/>
    </source>
</evidence>
<evidence type="ECO:0000313" key="2">
    <source>
        <dbReference type="Proteomes" id="UP000273145"/>
    </source>
</evidence>
<protein>
    <submittedName>
        <fullName evidence="1">Uncharacterized protein</fullName>
    </submittedName>
</protein>
<organism evidence="1 2">
    <name type="scientific">Paenibacillus lentus</name>
    <dbReference type="NCBI Taxonomy" id="1338368"/>
    <lineage>
        <taxon>Bacteria</taxon>
        <taxon>Bacillati</taxon>
        <taxon>Bacillota</taxon>
        <taxon>Bacilli</taxon>
        <taxon>Bacillales</taxon>
        <taxon>Paenibacillaceae</taxon>
        <taxon>Paenibacillus</taxon>
    </lineage>
</organism>
<dbReference type="RefSeq" id="WP_125084727.1">
    <property type="nucleotide sequence ID" value="NZ_CP034248.1"/>
</dbReference>
<dbReference type="AlphaFoldDB" id="A0A3Q8SE24"/>
<name>A0A3Q8SE24_9BACL</name>
<dbReference type="KEGG" id="plen:EIM92_22315"/>
<keyword evidence="2" id="KW-1185">Reference proteome</keyword>
<gene>
    <name evidence="1" type="ORF">EIM92_22315</name>
</gene>
<accession>A0A3Q8SE24</accession>
<reference evidence="1 2" key="1">
    <citation type="submission" date="2018-11" db="EMBL/GenBank/DDBJ databases">
        <title>Genome sequencing of Paenibacillus lentus DSM25539(T).</title>
        <authorList>
            <person name="Kook J.-K."/>
            <person name="Park S.-N."/>
            <person name="Lim Y.K."/>
        </authorList>
    </citation>
    <scope>NUCLEOTIDE SEQUENCE [LARGE SCALE GENOMIC DNA]</scope>
    <source>
        <strain evidence="1 2">DSM 25539</strain>
    </source>
</reference>
<dbReference type="Pfam" id="PF20648">
    <property type="entry name" value="DUF6809"/>
    <property type="match status" value="1"/>
</dbReference>
<dbReference type="InterPro" id="IPR049215">
    <property type="entry name" value="DUF6809"/>
</dbReference>
<sequence length="95" mass="11027">MRSILEALYCGDIRPVETIVPTDPEYRTLNRKIFEALKTWEKKLSAIEFSQLEELLDLRSRSSSMYAKVSFIHGFQFGALMMTEVYTARDELVNS</sequence>
<dbReference type="OrthoDB" id="9795830at2"/>